<comment type="subcellular location">
    <subcellularLocation>
        <location evidence="10">Nucleus</location>
    </subcellularLocation>
    <subcellularLocation>
        <location evidence="10">Chromosome</location>
        <location evidence="10">Centromere</location>
        <location evidence="10">Kinetochore</location>
    </subcellularLocation>
</comment>
<reference evidence="12" key="1">
    <citation type="submission" date="2021-02" db="EMBL/GenBank/DDBJ databases">
        <authorList>
            <person name="Nieuwenhuis M."/>
            <person name="Van De Peppel L.J.J."/>
        </authorList>
    </citation>
    <scope>NUCLEOTIDE SEQUENCE</scope>
    <source>
        <strain evidence="12">D49</strain>
    </source>
</reference>
<dbReference type="Gene3D" id="3.30.160.430">
    <property type="match status" value="1"/>
</dbReference>
<protein>
    <recommendedName>
        <fullName evidence="10">Kinetochore protein Spc24</fullName>
    </recommendedName>
</protein>
<keyword evidence="3 10" id="KW-0132">Cell division</keyword>
<evidence type="ECO:0000256" key="4">
    <source>
        <dbReference type="ARBA" id="ARBA00022776"/>
    </source>
</evidence>
<evidence type="ECO:0000313" key="12">
    <source>
        <dbReference type="EMBL" id="KAG5651778.1"/>
    </source>
</evidence>
<dbReference type="EMBL" id="JABCKI010000199">
    <property type="protein sequence ID" value="KAG5651778.1"/>
    <property type="molecule type" value="Genomic_DNA"/>
</dbReference>
<reference evidence="12" key="2">
    <citation type="submission" date="2021-10" db="EMBL/GenBank/DDBJ databases">
        <title>Phylogenomics reveals ancestral predisposition of the termite-cultivated fungus Termitomyces towards a domesticated lifestyle.</title>
        <authorList>
            <person name="Auxier B."/>
            <person name="Grum-Grzhimaylo A."/>
            <person name="Cardenas M.E."/>
            <person name="Lodge J.D."/>
            <person name="Laessoe T."/>
            <person name="Pedersen O."/>
            <person name="Smith M.E."/>
            <person name="Kuyper T.W."/>
            <person name="Franco-Molano E.A."/>
            <person name="Baroni T.J."/>
            <person name="Aanen D.K."/>
        </authorList>
    </citation>
    <scope>NUCLEOTIDE SEQUENCE</scope>
    <source>
        <strain evidence="12">D49</strain>
    </source>
</reference>
<comment type="caution">
    <text evidence="12">The sequence shown here is derived from an EMBL/GenBank/DDBJ whole genome shotgun (WGS) entry which is preliminary data.</text>
</comment>
<keyword evidence="9 10" id="KW-0137">Centromere</keyword>
<dbReference type="Pfam" id="PF08286">
    <property type="entry name" value="Spc24"/>
    <property type="match status" value="1"/>
</dbReference>
<dbReference type="Proteomes" id="UP000717328">
    <property type="component" value="Unassembled WGS sequence"/>
</dbReference>
<comment type="similarity">
    <text evidence="1 10">Belongs to the SPC24 family.</text>
</comment>
<dbReference type="PANTHER" id="PTHR22142:SF2">
    <property type="entry name" value="KINETOCHORE PROTEIN SPC24"/>
    <property type="match status" value="1"/>
</dbReference>
<dbReference type="GO" id="GO:0007059">
    <property type="term" value="P:chromosome segregation"/>
    <property type="evidence" value="ECO:0007669"/>
    <property type="project" value="TreeGrafter"/>
</dbReference>
<evidence type="ECO:0000256" key="5">
    <source>
        <dbReference type="ARBA" id="ARBA00022838"/>
    </source>
</evidence>
<evidence type="ECO:0000256" key="6">
    <source>
        <dbReference type="ARBA" id="ARBA00023054"/>
    </source>
</evidence>
<evidence type="ECO:0000256" key="10">
    <source>
        <dbReference type="RuleBase" id="RU368011"/>
    </source>
</evidence>
<name>A0A9P7KIL8_9AGAR</name>
<dbReference type="AlphaFoldDB" id="A0A9P7KIL8"/>
<feature type="coiled-coil region" evidence="11">
    <location>
        <begin position="99"/>
        <end position="126"/>
    </location>
</feature>
<keyword evidence="4 10" id="KW-0498">Mitosis</keyword>
<organism evidence="12 13">
    <name type="scientific">Sphagnurus paluster</name>
    <dbReference type="NCBI Taxonomy" id="117069"/>
    <lineage>
        <taxon>Eukaryota</taxon>
        <taxon>Fungi</taxon>
        <taxon>Dikarya</taxon>
        <taxon>Basidiomycota</taxon>
        <taxon>Agaricomycotina</taxon>
        <taxon>Agaricomycetes</taxon>
        <taxon>Agaricomycetidae</taxon>
        <taxon>Agaricales</taxon>
        <taxon>Tricholomatineae</taxon>
        <taxon>Lyophyllaceae</taxon>
        <taxon>Sphagnurus</taxon>
    </lineage>
</organism>
<dbReference type="InterPro" id="IPR013252">
    <property type="entry name" value="Ndc80_Spc24"/>
</dbReference>
<dbReference type="GO" id="GO:0051301">
    <property type="term" value="P:cell division"/>
    <property type="evidence" value="ECO:0007669"/>
    <property type="project" value="UniProtKB-UniRule"/>
</dbReference>
<evidence type="ECO:0000256" key="11">
    <source>
        <dbReference type="SAM" id="Coils"/>
    </source>
</evidence>
<sequence>MSRKAIRDMLPIIDPEEDYLTIVTAEEKIARTNAQRKKELEEAHANMKGADNSTFAALSKVLEAARVSSTRPASVPSAKAHAAALNDLDGSRLSLAKSISDMESLLASKEAELAMLKDEARQLEDYDPALEHQNELDGTALRLRMYEGMGFQPALDKDGNVVKMIVRAHSQDMHVVPLDQHKTDFEYSQLLWKLASS</sequence>
<evidence type="ECO:0000313" key="13">
    <source>
        <dbReference type="Proteomes" id="UP000717328"/>
    </source>
</evidence>
<dbReference type="GO" id="GO:0005634">
    <property type="term" value="C:nucleus"/>
    <property type="evidence" value="ECO:0007669"/>
    <property type="project" value="UniProtKB-SubCell"/>
</dbReference>
<evidence type="ECO:0000256" key="7">
    <source>
        <dbReference type="ARBA" id="ARBA00023242"/>
    </source>
</evidence>
<evidence type="ECO:0000256" key="8">
    <source>
        <dbReference type="ARBA" id="ARBA00023306"/>
    </source>
</evidence>
<evidence type="ECO:0000256" key="1">
    <source>
        <dbReference type="ARBA" id="ARBA00007804"/>
    </source>
</evidence>
<comment type="function">
    <text evidence="10">Acts as a component of the essential kinetochore-associated NDC80 complex, which is required for chromosome segregation and spindle checkpoint activity.</text>
</comment>
<keyword evidence="8 10" id="KW-0131">Cell cycle</keyword>
<evidence type="ECO:0000256" key="9">
    <source>
        <dbReference type="ARBA" id="ARBA00023328"/>
    </source>
</evidence>
<keyword evidence="2 10" id="KW-0158">Chromosome</keyword>
<dbReference type="CDD" id="cd11565">
    <property type="entry name" value="RWD_Spc24"/>
    <property type="match status" value="1"/>
</dbReference>
<proteinExistence type="inferred from homology"/>
<gene>
    <name evidence="12" type="ORF">H0H81_007417</name>
</gene>
<keyword evidence="7 10" id="KW-0539">Nucleus</keyword>
<dbReference type="OrthoDB" id="3344830at2759"/>
<dbReference type="InterPro" id="IPR038066">
    <property type="entry name" value="Spc24_Fungi_globular_sf"/>
</dbReference>
<dbReference type="PANTHER" id="PTHR22142">
    <property type="match status" value="1"/>
</dbReference>
<dbReference type="GO" id="GO:0031262">
    <property type="term" value="C:Ndc80 complex"/>
    <property type="evidence" value="ECO:0007669"/>
    <property type="project" value="TreeGrafter"/>
</dbReference>
<comment type="subunit">
    <text evidence="10">Component of the NDC80 complex.</text>
</comment>
<keyword evidence="13" id="KW-1185">Reference proteome</keyword>
<keyword evidence="5 10" id="KW-0995">Kinetochore</keyword>
<keyword evidence="6 11" id="KW-0175">Coiled coil</keyword>
<dbReference type="GO" id="GO:0008017">
    <property type="term" value="F:microtubule binding"/>
    <property type="evidence" value="ECO:0007669"/>
    <property type="project" value="TreeGrafter"/>
</dbReference>
<accession>A0A9P7KIL8</accession>
<evidence type="ECO:0000256" key="2">
    <source>
        <dbReference type="ARBA" id="ARBA00022454"/>
    </source>
</evidence>
<evidence type="ECO:0000256" key="3">
    <source>
        <dbReference type="ARBA" id="ARBA00022618"/>
    </source>
</evidence>